<keyword evidence="3" id="KW-1185">Reference proteome</keyword>
<sequence>MKKVNLILFFSFAKVSLLAKIYLIIRGSSLPLTSDKDNIPHKQVYQVSPANTQLRRKKKPKDYDKHQEYNEFGDATVSKDLSDHSIVDVMRMRQSQGVGKVEHQSSVQSARGEDELHHGMLRLPQNVRRGALRPGLLLP</sequence>
<protein>
    <submittedName>
        <fullName evidence="2">Uncharacterized protein</fullName>
    </submittedName>
</protein>
<evidence type="ECO:0000256" key="1">
    <source>
        <dbReference type="SAM" id="MobiDB-lite"/>
    </source>
</evidence>
<accession>A0AAE1DYJ6</accession>
<feature type="region of interest" description="Disordered" evidence="1">
    <location>
        <begin position="41"/>
        <end position="69"/>
    </location>
</feature>
<reference evidence="2" key="1">
    <citation type="journal article" date="2023" name="G3 (Bethesda)">
        <title>A reference genome for the long-term kleptoplast-retaining sea slug Elysia crispata morphotype clarki.</title>
        <authorList>
            <person name="Eastman K.E."/>
            <person name="Pendleton A.L."/>
            <person name="Shaikh M.A."/>
            <person name="Suttiyut T."/>
            <person name="Ogas R."/>
            <person name="Tomko P."/>
            <person name="Gavelis G."/>
            <person name="Widhalm J.R."/>
            <person name="Wisecaver J.H."/>
        </authorList>
    </citation>
    <scope>NUCLEOTIDE SEQUENCE</scope>
    <source>
        <strain evidence="2">ECLA1</strain>
    </source>
</reference>
<gene>
    <name evidence="2" type="ORF">RRG08_025723</name>
</gene>
<evidence type="ECO:0000313" key="2">
    <source>
        <dbReference type="EMBL" id="KAK3787457.1"/>
    </source>
</evidence>
<proteinExistence type="predicted"/>
<dbReference type="AlphaFoldDB" id="A0AAE1DYJ6"/>
<evidence type="ECO:0000313" key="3">
    <source>
        <dbReference type="Proteomes" id="UP001283361"/>
    </source>
</evidence>
<dbReference type="EMBL" id="JAWDGP010001864">
    <property type="protein sequence ID" value="KAK3787457.1"/>
    <property type="molecule type" value="Genomic_DNA"/>
</dbReference>
<organism evidence="2 3">
    <name type="scientific">Elysia crispata</name>
    <name type="common">lettuce slug</name>
    <dbReference type="NCBI Taxonomy" id="231223"/>
    <lineage>
        <taxon>Eukaryota</taxon>
        <taxon>Metazoa</taxon>
        <taxon>Spiralia</taxon>
        <taxon>Lophotrochozoa</taxon>
        <taxon>Mollusca</taxon>
        <taxon>Gastropoda</taxon>
        <taxon>Heterobranchia</taxon>
        <taxon>Euthyneura</taxon>
        <taxon>Panpulmonata</taxon>
        <taxon>Sacoglossa</taxon>
        <taxon>Placobranchoidea</taxon>
        <taxon>Plakobranchidae</taxon>
        <taxon>Elysia</taxon>
    </lineage>
</organism>
<dbReference type="Proteomes" id="UP001283361">
    <property type="component" value="Unassembled WGS sequence"/>
</dbReference>
<name>A0AAE1DYJ6_9GAST</name>
<comment type="caution">
    <text evidence="2">The sequence shown here is derived from an EMBL/GenBank/DDBJ whole genome shotgun (WGS) entry which is preliminary data.</text>
</comment>